<keyword evidence="3" id="KW-1185">Reference proteome</keyword>
<name>A0A517P053_9BACT</name>
<evidence type="ECO:0008006" key="4">
    <source>
        <dbReference type="Google" id="ProtNLM"/>
    </source>
</evidence>
<dbReference type="PROSITE" id="PS51257">
    <property type="entry name" value="PROKAR_LIPOPROTEIN"/>
    <property type="match status" value="1"/>
</dbReference>
<dbReference type="Proteomes" id="UP000319817">
    <property type="component" value="Chromosome"/>
</dbReference>
<organism evidence="2 3">
    <name type="scientific">Stieleria marina</name>
    <dbReference type="NCBI Taxonomy" id="1930275"/>
    <lineage>
        <taxon>Bacteria</taxon>
        <taxon>Pseudomonadati</taxon>
        <taxon>Planctomycetota</taxon>
        <taxon>Planctomycetia</taxon>
        <taxon>Pirellulales</taxon>
        <taxon>Pirellulaceae</taxon>
        <taxon>Stieleria</taxon>
    </lineage>
</organism>
<gene>
    <name evidence="2" type="ORF">K239x_47690</name>
</gene>
<protein>
    <recommendedName>
        <fullName evidence="4">Lipoprotein</fullName>
    </recommendedName>
</protein>
<accession>A0A517P053</accession>
<dbReference type="AlphaFoldDB" id="A0A517P053"/>
<feature type="chain" id="PRO_5022214549" description="Lipoprotein" evidence="1">
    <location>
        <begin position="18"/>
        <end position="199"/>
    </location>
</feature>
<evidence type="ECO:0000313" key="2">
    <source>
        <dbReference type="EMBL" id="QDT12757.1"/>
    </source>
</evidence>
<keyword evidence="1" id="KW-0732">Signal</keyword>
<sequence length="199" mass="21272" precursor="true">MRLATAALFLSSTALFIGCTDSSSQIHPDQMAATSKKPTNVGSVVITGGVETDPQDRGRPVVLIGNALGVTPKVFRDAFSGVTPAKSGPPSPSHARANKKILMDALGKHGVTNNRLDEVSNYYRYRPQDGEIWTFVPATAKATIQNDKVVGIEIIESGSGYTTPPNISIVGYEDTRVIAEIQFSTNLQKNGRVVSLTLK</sequence>
<evidence type="ECO:0000313" key="3">
    <source>
        <dbReference type="Proteomes" id="UP000319817"/>
    </source>
</evidence>
<proteinExistence type="predicted"/>
<reference evidence="2 3" key="1">
    <citation type="submission" date="2019-02" db="EMBL/GenBank/DDBJ databases">
        <title>Deep-cultivation of Planctomycetes and their phenomic and genomic characterization uncovers novel biology.</title>
        <authorList>
            <person name="Wiegand S."/>
            <person name="Jogler M."/>
            <person name="Boedeker C."/>
            <person name="Pinto D."/>
            <person name="Vollmers J."/>
            <person name="Rivas-Marin E."/>
            <person name="Kohn T."/>
            <person name="Peeters S.H."/>
            <person name="Heuer A."/>
            <person name="Rast P."/>
            <person name="Oberbeckmann S."/>
            <person name="Bunk B."/>
            <person name="Jeske O."/>
            <person name="Meyerdierks A."/>
            <person name="Storesund J.E."/>
            <person name="Kallscheuer N."/>
            <person name="Luecker S."/>
            <person name="Lage O.M."/>
            <person name="Pohl T."/>
            <person name="Merkel B.J."/>
            <person name="Hornburger P."/>
            <person name="Mueller R.-W."/>
            <person name="Bruemmer F."/>
            <person name="Labrenz M."/>
            <person name="Spormann A.M."/>
            <person name="Op den Camp H."/>
            <person name="Overmann J."/>
            <person name="Amann R."/>
            <person name="Jetten M.S.M."/>
            <person name="Mascher T."/>
            <person name="Medema M.H."/>
            <person name="Devos D.P."/>
            <person name="Kaster A.-K."/>
            <person name="Ovreas L."/>
            <person name="Rohde M."/>
            <person name="Galperin M.Y."/>
            <person name="Jogler C."/>
        </authorList>
    </citation>
    <scope>NUCLEOTIDE SEQUENCE [LARGE SCALE GENOMIC DNA]</scope>
    <source>
        <strain evidence="2 3">K23_9</strain>
    </source>
</reference>
<feature type="signal peptide" evidence="1">
    <location>
        <begin position="1"/>
        <end position="17"/>
    </location>
</feature>
<evidence type="ECO:0000256" key="1">
    <source>
        <dbReference type="SAM" id="SignalP"/>
    </source>
</evidence>
<dbReference type="EMBL" id="CP036526">
    <property type="protein sequence ID" value="QDT12757.1"/>
    <property type="molecule type" value="Genomic_DNA"/>
</dbReference>